<evidence type="ECO:0000313" key="3">
    <source>
        <dbReference type="Proteomes" id="UP000750711"/>
    </source>
</evidence>
<evidence type="ECO:0000313" key="2">
    <source>
        <dbReference type="EMBL" id="KAH0562663.1"/>
    </source>
</evidence>
<dbReference type="AlphaFoldDB" id="A0A9P8RRW9"/>
<keyword evidence="3" id="KW-1185">Reference proteome</keyword>
<feature type="region of interest" description="Disordered" evidence="1">
    <location>
        <begin position="62"/>
        <end position="85"/>
    </location>
</feature>
<feature type="compositionally biased region" description="Polar residues" evidence="1">
    <location>
        <begin position="65"/>
        <end position="78"/>
    </location>
</feature>
<feature type="region of interest" description="Disordered" evidence="1">
    <location>
        <begin position="18"/>
        <end position="49"/>
    </location>
</feature>
<sequence length="85" mass="9089">MPGNTNYQQTPATQTTYYSIGSATGGSEAYTPTFPQGAQHTAAPSLTPPMERWMNESFREGHWNSEGSLASGCSSWSGKRGGNNL</sequence>
<organism evidence="2 3">
    <name type="scientific">Trichoglossum hirsutum</name>
    <dbReference type="NCBI Taxonomy" id="265104"/>
    <lineage>
        <taxon>Eukaryota</taxon>
        <taxon>Fungi</taxon>
        <taxon>Dikarya</taxon>
        <taxon>Ascomycota</taxon>
        <taxon>Pezizomycotina</taxon>
        <taxon>Geoglossomycetes</taxon>
        <taxon>Geoglossales</taxon>
        <taxon>Geoglossaceae</taxon>
        <taxon>Trichoglossum</taxon>
    </lineage>
</organism>
<name>A0A9P8RRW9_9PEZI</name>
<evidence type="ECO:0000256" key="1">
    <source>
        <dbReference type="SAM" id="MobiDB-lite"/>
    </source>
</evidence>
<dbReference type="Proteomes" id="UP000750711">
    <property type="component" value="Unassembled WGS sequence"/>
</dbReference>
<proteinExistence type="predicted"/>
<comment type="caution">
    <text evidence="2">The sequence shown here is derived from an EMBL/GenBank/DDBJ whole genome shotgun (WGS) entry which is preliminary data.</text>
</comment>
<reference evidence="2" key="1">
    <citation type="submission" date="2021-03" db="EMBL/GenBank/DDBJ databases">
        <title>Comparative genomics and phylogenomic investigation of the class Geoglossomycetes provide insights into ecological specialization and systematics.</title>
        <authorList>
            <person name="Melie T."/>
            <person name="Pirro S."/>
            <person name="Miller A.N."/>
            <person name="Quandt A."/>
        </authorList>
    </citation>
    <scope>NUCLEOTIDE SEQUENCE</scope>
    <source>
        <strain evidence="2">CAQ_001_2017</strain>
    </source>
</reference>
<feature type="compositionally biased region" description="Polar residues" evidence="1">
    <location>
        <begin position="33"/>
        <end position="44"/>
    </location>
</feature>
<gene>
    <name evidence="2" type="ORF">GP486_002659</name>
</gene>
<dbReference type="EMBL" id="JAGHQM010000310">
    <property type="protein sequence ID" value="KAH0562663.1"/>
    <property type="molecule type" value="Genomic_DNA"/>
</dbReference>
<accession>A0A9P8RRW9</accession>
<protein>
    <submittedName>
        <fullName evidence="2">Uncharacterized protein</fullName>
    </submittedName>
</protein>